<name>A0A6G7PYU2_9BACT</name>
<dbReference type="RefSeq" id="WP_166032790.1">
    <property type="nucleotide sequence ID" value="NZ_CP048877.1"/>
</dbReference>
<evidence type="ECO:0000313" key="4">
    <source>
        <dbReference type="Proteomes" id="UP000502179"/>
    </source>
</evidence>
<accession>A0A6G7PYU2</accession>
<evidence type="ECO:0000313" key="3">
    <source>
        <dbReference type="EMBL" id="QIJ72573.1"/>
    </source>
</evidence>
<dbReference type="GO" id="GO:0016746">
    <property type="term" value="F:acyltransferase activity"/>
    <property type="evidence" value="ECO:0007669"/>
    <property type="project" value="UniProtKB-KW"/>
</dbReference>
<dbReference type="InterPro" id="IPR011004">
    <property type="entry name" value="Trimer_LpxA-like_sf"/>
</dbReference>
<evidence type="ECO:0000256" key="2">
    <source>
        <dbReference type="SAM" id="MobiDB-lite"/>
    </source>
</evidence>
<dbReference type="EMBL" id="CP048877">
    <property type="protein sequence ID" value="QIJ72573.1"/>
    <property type="molecule type" value="Genomic_DNA"/>
</dbReference>
<gene>
    <name evidence="3" type="ORF">G4V39_09945</name>
</gene>
<protein>
    <submittedName>
        <fullName evidence="3">Acyltransferase</fullName>
    </submittedName>
</protein>
<feature type="region of interest" description="Disordered" evidence="2">
    <location>
        <begin position="177"/>
        <end position="201"/>
    </location>
</feature>
<sequence>MGPIKAVLNGLSLLLVFFPWLSWRLEALLCSGSRLYLFWAQTLALVPGLPGTFLRRAFYWLVFPKCSWEWEIGFGAFFSHPWAMVGRGVYIGPYCILGKTILEEGVLVASRVSIPSGKRQHRRLPDGRLSPAEESSLEVIRIGAHAWIGEGAVVMAEVGPQATVAAGAVVTKPVPPGTVVAGNPARPISSTSTSGREGSPG</sequence>
<dbReference type="AlphaFoldDB" id="A0A6G7PYU2"/>
<dbReference type="Gene3D" id="2.160.10.10">
    <property type="entry name" value="Hexapeptide repeat proteins"/>
    <property type="match status" value="1"/>
</dbReference>
<reference evidence="3 4" key="1">
    <citation type="submission" date="2020-02" db="EMBL/GenBank/DDBJ databases">
        <title>Genome analysis of Thermosulfuriphilus ammonigenes ST65T, an anaerobic thermophilic chemolithoautotrophic bacterium isolated from a deep-sea hydrothermal vent.</title>
        <authorList>
            <person name="Slobodkina G."/>
            <person name="Allioux M."/>
            <person name="Merkel A."/>
            <person name="Alain K."/>
            <person name="Jebbar M."/>
            <person name="Slobodkin A."/>
        </authorList>
    </citation>
    <scope>NUCLEOTIDE SEQUENCE [LARGE SCALE GENOMIC DNA]</scope>
    <source>
        <strain evidence="3 4">ST65</strain>
    </source>
</reference>
<organism evidence="3 4">
    <name type="scientific">Thermosulfuriphilus ammonigenes</name>
    <dbReference type="NCBI Taxonomy" id="1936021"/>
    <lineage>
        <taxon>Bacteria</taxon>
        <taxon>Pseudomonadati</taxon>
        <taxon>Thermodesulfobacteriota</taxon>
        <taxon>Thermodesulfobacteria</taxon>
        <taxon>Thermodesulfobacteriales</taxon>
        <taxon>Thermodesulfobacteriaceae</taxon>
        <taxon>Thermosulfuriphilus</taxon>
    </lineage>
</organism>
<dbReference type="SUPFAM" id="SSF51161">
    <property type="entry name" value="Trimeric LpxA-like enzymes"/>
    <property type="match status" value="1"/>
</dbReference>
<keyword evidence="3" id="KW-0808">Transferase</keyword>
<dbReference type="KEGG" id="tav:G4V39_09945"/>
<dbReference type="InterPro" id="IPR050179">
    <property type="entry name" value="Trans_hexapeptide_repeat"/>
</dbReference>
<dbReference type="PANTHER" id="PTHR43300">
    <property type="entry name" value="ACETYLTRANSFERASE"/>
    <property type="match status" value="1"/>
</dbReference>
<proteinExistence type="inferred from homology"/>
<keyword evidence="4" id="KW-1185">Reference proteome</keyword>
<keyword evidence="3" id="KW-0012">Acyltransferase</keyword>
<comment type="similarity">
    <text evidence="1">Belongs to the transferase hexapeptide repeat family.</text>
</comment>
<dbReference type="Proteomes" id="UP000502179">
    <property type="component" value="Chromosome"/>
</dbReference>
<feature type="compositionally biased region" description="Polar residues" evidence="2">
    <location>
        <begin position="188"/>
        <end position="201"/>
    </location>
</feature>
<dbReference type="CDD" id="cd04647">
    <property type="entry name" value="LbH_MAT_like"/>
    <property type="match status" value="1"/>
</dbReference>
<evidence type="ECO:0000256" key="1">
    <source>
        <dbReference type="ARBA" id="ARBA00007274"/>
    </source>
</evidence>